<dbReference type="AlphaFoldDB" id="A0A9N9JAW5"/>
<proteinExistence type="predicted"/>
<keyword evidence="1" id="KW-0472">Membrane</keyword>
<comment type="caution">
    <text evidence="2">The sequence shown here is derived from an EMBL/GenBank/DDBJ whole genome shotgun (WGS) entry which is preliminary data.</text>
</comment>
<dbReference type="EMBL" id="CAJVPY010019928">
    <property type="protein sequence ID" value="CAG8773491.1"/>
    <property type="molecule type" value="Genomic_DNA"/>
</dbReference>
<evidence type="ECO:0000256" key="1">
    <source>
        <dbReference type="SAM" id="Phobius"/>
    </source>
</evidence>
<organism evidence="2 3">
    <name type="scientific">Dentiscutata erythropus</name>
    <dbReference type="NCBI Taxonomy" id="1348616"/>
    <lineage>
        <taxon>Eukaryota</taxon>
        <taxon>Fungi</taxon>
        <taxon>Fungi incertae sedis</taxon>
        <taxon>Mucoromycota</taxon>
        <taxon>Glomeromycotina</taxon>
        <taxon>Glomeromycetes</taxon>
        <taxon>Diversisporales</taxon>
        <taxon>Gigasporaceae</taxon>
        <taxon>Dentiscutata</taxon>
    </lineage>
</organism>
<keyword evidence="3" id="KW-1185">Reference proteome</keyword>
<evidence type="ECO:0000313" key="2">
    <source>
        <dbReference type="EMBL" id="CAG8773491.1"/>
    </source>
</evidence>
<accession>A0A9N9JAW5</accession>
<dbReference type="Proteomes" id="UP000789405">
    <property type="component" value="Unassembled WGS sequence"/>
</dbReference>
<feature type="transmembrane region" description="Helical" evidence="1">
    <location>
        <begin position="127"/>
        <end position="149"/>
    </location>
</feature>
<feature type="transmembrane region" description="Helical" evidence="1">
    <location>
        <begin position="12"/>
        <end position="37"/>
    </location>
</feature>
<feature type="transmembrane region" description="Helical" evidence="1">
    <location>
        <begin position="83"/>
        <end position="107"/>
    </location>
</feature>
<keyword evidence="1" id="KW-0812">Transmembrane</keyword>
<reference evidence="2" key="1">
    <citation type="submission" date="2021-06" db="EMBL/GenBank/DDBJ databases">
        <authorList>
            <person name="Kallberg Y."/>
            <person name="Tangrot J."/>
            <person name="Rosling A."/>
        </authorList>
    </citation>
    <scope>NUCLEOTIDE SEQUENCE</scope>
    <source>
        <strain evidence="2">MA453B</strain>
    </source>
</reference>
<protein>
    <submittedName>
        <fullName evidence="2">24524_t:CDS:1</fullName>
    </submittedName>
</protein>
<keyword evidence="1" id="KW-1133">Transmembrane helix</keyword>
<dbReference type="OrthoDB" id="2282627at2759"/>
<feature type="transmembrane region" description="Helical" evidence="1">
    <location>
        <begin position="49"/>
        <end position="71"/>
    </location>
</feature>
<gene>
    <name evidence="2" type="ORF">DERYTH_LOCUS18922</name>
</gene>
<evidence type="ECO:0000313" key="3">
    <source>
        <dbReference type="Proteomes" id="UP000789405"/>
    </source>
</evidence>
<name>A0A9N9JAW5_9GLOM</name>
<sequence length="457" mass="51800">MASTASDQYATLIKLCILLNTISFISSFASCVTFGFIRTYYPKLADRVSFRLSFAALLCNIGYSGHHLLVFCWDATPGFLCVYAPWAIVFFALSSTFFIVCIALGLQPGTNCWYLTSDHKRKIIWEWVTLFSWIDTSILYCAIVIIMVIRKLKFAAKQMDAFDFSLTTRLSSNPPIIDKAMISSVVRKVVWYPVLPVAQIFGSFTETYYYVNNTTTYPLMLTSFSCMAIQGLLNALVFSQDVAVTRTFQAVKLQWWISNVNSYESHYPHRSNNKAIEDKFSTLGKFNDFVELKALNCNNADIIKISEPSFLEWLSYMLLIKLFSPPKSPSRLTPINTFVGNDDSNQDVNLDDQNDDQVILPKPAHLKDSNQYSSSSHCLNLSNSYEPLIGSSKSYQANQTNNTDVIDILNCAVEDEGRIDIMNIIGESTKRISEEFTRVLGSDVELFKETKKMLRKL</sequence>